<feature type="transmembrane region" description="Helical" evidence="8">
    <location>
        <begin position="97"/>
        <end position="116"/>
    </location>
</feature>
<dbReference type="Gene3D" id="1.20.1250.20">
    <property type="entry name" value="MFS general substrate transporter like domains"/>
    <property type="match status" value="1"/>
</dbReference>
<feature type="transmembrane region" description="Helical" evidence="8">
    <location>
        <begin position="270"/>
        <end position="293"/>
    </location>
</feature>
<evidence type="ECO:0000256" key="6">
    <source>
        <dbReference type="ARBA" id="ARBA00022989"/>
    </source>
</evidence>
<feature type="transmembrane region" description="Helical" evidence="8">
    <location>
        <begin position="324"/>
        <end position="348"/>
    </location>
</feature>
<keyword evidence="7 8" id="KW-0472">Membrane</keyword>
<name>A0A521EVB1_9RHOB</name>
<feature type="transmembrane region" description="Helical" evidence="8">
    <location>
        <begin position="33"/>
        <end position="53"/>
    </location>
</feature>
<dbReference type="GO" id="GO:0005886">
    <property type="term" value="C:plasma membrane"/>
    <property type="evidence" value="ECO:0007669"/>
    <property type="project" value="UniProtKB-SubCell"/>
</dbReference>
<feature type="transmembrane region" description="Helical" evidence="8">
    <location>
        <begin position="238"/>
        <end position="258"/>
    </location>
</feature>
<feature type="transmembrane region" description="Helical" evidence="8">
    <location>
        <begin position="156"/>
        <end position="177"/>
    </location>
</feature>
<feature type="transmembrane region" description="Helical" evidence="8">
    <location>
        <begin position="183"/>
        <end position="205"/>
    </location>
</feature>
<dbReference type="InterPro" id="IPR036259">
    <property type="entry name" value="MFS_trans_sf"/>
</dbReference>
<dbReference type="InterPro" id="IPR011701">
    <property type="entry name" value="MFS"/>
</dbReference>
<keyword evidence="11" id="KW-1185">Reference proteome</keyword>
<accession>A0A521EVB1</accession>
<evidence type="ECO:0000256" key="1">
    <source>
        <dbReference type="ARBA" id="ARBA00004651"/>
    </source>
</evidence>
<evidence type="ECO:0000313" key="11">
    <source>
        <dbReference type="Proteomes" id="UP000319014"/>
    </source>
</evidence>
<dbReference type="PROSITE" id="PS50850">
    <property type="entry name" value="MFS"/>
    <property type="match status" value="1"/>
</dbReference>
<evidence type="ECO:0000256" key="7">
    <source>
        <dbReference type="ARBA" id="ARBA00023136"/>
    </source>
</evidence>
<evidence type="ECO:0000256" key="5">
    <source>
        <dbReference type="ARBA" id="ARBA00022692"/>
    </source>
</evidence>
<protein>
    <submittedName>
        <fullName evidence="10">MFS transporter, YNFM family, putative membrane transport protein</fullName>
    </submittedName>
</protein>
<keyword evidence="6 8" id="KW-1133">Transmembrane helix</keyword>
<reference evidence="10 11" key="1">
    <citation type="submission" date="2017-05" db="EMBL/GenBank/DDBJ databases">
        <authorList>
            <person name="Varghese N."/>
            <person name="Submissions S."/>
        </authorList>
    </citation>
    <scope>NUCLEOTIDE SEQUENCE [LARGE SCALE GENOMIC DNA]</scope>
    <source>
        <strain evidence="10 11">DSM 100094</strain>
    </source>
</reference>
<keyword evidence="3" id="KW-0813">Transport</keyword>
<organism evidence="10 11">
    <name type="scientific">Paracoccus laeviglucosivorans</name>
    <dbReference type="NCBI Taxonomy" id="1197861"/>
    <lineage>
        <taxon>Bacteria</taxon>
        <taxon>Pseudomonadati</taxon>
        <taxon>Pseudomonadota</taxon>
        <taxon>Alphaproteobacteria</taxon>
        <taxon>Rhodobacterales</taxon>
        <taxon>Paracoccaceae</taxon>
        <taxon>Paracoccus</taxon>
    </lineage>
</organism>
<dbReference type="PANTHER" id="PTHR43271:SF1">
    <property type="entry name" value="INNER MEMBRANE TRANSPORT PROTEIN YNFM"/>
    <property type="match status" value="1"/>
</dbReference>
<feature type="transmembrane region" description="Helical" evidence="8">
    <location>
        <begin position="65"/>
        <end position="85"/>
    </location>
</feature>
<comment type="similarity">
    <text evidence="2">Belongs to the major facilitator superfamily.</text>
</comment>
<dbReference type="CDD" id="cd17324">
    <property type="entry name" value="MFS_NepI_like"/>
    <property type="match status" value="1"/>
</dbReference>
<feature type="transmembrane region" description="Helical" evidence="8">
    <location>
        <begin position="386"/>
        <end position="406"/>
    </location>
</feature>
<dbReference type="GO" id="GO:0022857">
    <property type="term" value="F:transmembrane transporter activity"/>
    <property type="evidence" value="ECO:0007669"/>
    <property type="project" value="InterPro"/>
</dbReference>
<feature type="transmembrane region" description="Helical" evidence="8">
    <location>
        <begin position="360"/>
        <end position="380"/>
    </location>
</feature>
<dbReference type="PANTHER" id="PTHR43271">
    <property type="entry name" value="BLL2771 PROTEIN"/>
    <property type="match status" value="1"/>
</dbReference>
<dbReference type="InterPro" id="IPR020846">
    <property type="entry name" value="MFS_dom"/>
</dbReference>
<feature type="domain" description="Major facilitator superfamily (MFS) profile" evidence="9">
    <location>
        <begin position="27"/>
        <end position="411"/>
    </location>
</feature>
<dbReference type="EMBL" id="FXTK01000015">
    <property type="protein sequence ID" value="SMO87040.1"/>
    <property type="molecule type" value="Genomic_DNA"/>
</dbReference>
<evidence type="ECO:0000256" key="4">
    <source>
        <dbReference type="ARBA" id="ARBA00022475"/>
    </source>
</evidence>
<dbReference type="Pfam" id="PF07690">
    <property type="entry name" value="MFS_1"/>
    <property type="match status" value="1"/>
</dbReference>
<evidence type="ECO:0000256" key="2">
    <source>
        <dbReference type="ARBA" id="ARBA00008335"/>
    </source>
</evidence>
<feature type="transmembrane region" description="Helical" evidence="8">
    <location>
        <begin position="300"/>
        <end position="318"/>
    </location>
</feature>
<keyword evidence="4" id="KW-1003">Cell membrane</keyword>
<evidence type="ECO:0000313" key="10">
    <source>
        <dbReference type="EMBL" id="SMO87040.1"/>
    </source>
</evidence>
<dbReference type="AlphaFoldDB" id="A0A521EVB1"/>
<comment type="subcellular location">
    <subcellularLocation>
        <location evidence="1">Cell membrane</location>
        <topology evidence="1">Multi-pass membrane protein</topology>
    </subcellularLocation>
</comment>
<gene>
    <name evidence="10" type="ORF">SAMN06265221_11557</name>
</gene>
<dbReference type="Proteomes" id="UP000319014">
    <property type="component" value="Unassembled WGS sequence"/>
</dbReference>
<evidence type="ECO:0000256" key="3">
    <source>
        <dbReference type="ARBA" id="ARBA00022448"/>
    </source>
</evidence>
<evidence type="ECO:0000259" key="9">
    <source>
        <dbReference type="PROSITE" id="PS50850"/>
    </source>
</evidence>
<evidence type="ECO:0000256" key="8">
    <source>
        <dbReference type="SAM" id="Phobius"/>
    </source>
</evidence>
<dbReference type="RefSeq" id="WP_221930442.1">
    <property type="nucleotide sequence ID" value="NZ_FXTK01000015.1"/>
</dbReference>
<dbReference type="SUPFAM" id="SSF103473">
    <property type="entry name" value="MFS general substrate transporter"/>
    <property type="match status" value="1"/>
</dbReference>
<proteinExistence type="inferred from homology"/>
<keyword evidence="5 8" id="KW-0812">Transmembrane</keyword>
<sequence>MSLSEPTVAFASQDLRADTYIRQGTPLFSRVRLALFVAGFSSFALIYCVQPLLPEFARSFGLTPASSSMALSLTTGCLAVSIMVMAGWSQRLGRKGVMVGSMLVAAMLNLAGAMLPGWNSLLIARALEGLALGGVPAVAMAYLAEEIAPEDLGKAMGLYIGGTAFGAMAGRVGMGILAEFGSWRLAMGGLGVLCLLAALAFAYLLPPSRNFQPQQGNGIGFHLRAWRAHMRNPALQRLYFLGFCLTSIFVTVFNYTTFRLSDAPFGLGQTAVSMIFLAFAFGVVSSSVAGGLVSRIGRRPLLVLAFSTVLAGVVVSLAGSVGMIFLAVALIATGFFIGHSVASSAVGAAAQGAKGHAASLYLLFYYAGSSITGVIGGWFWQDGGWSAVAALTAAIAVLGILVSAFGPRTDAVRPQHD</sequence>
<feature type="transmembrane region" description="Helical" evidence="8">
    <location>
        <begin position="122"/>
        <end position="144"/>
    </location>
</feature>